<comment type="caution">
    <text evidence="2">The sequence shown here is derived from an EMBL/GenBank/DDBJ whole genome shotgun (WGS) entry which is preliminary data.</text>
</comment>
<protein>
    <recommendedName>
        <fullName evidence="4">Replication factor A C-terminal domain-containing protein</fullName>
    </recommendedName>
</protein>
<feature type="region of interest" description="Disordered" evidence="1">
    <location>
        <begin position="454"/>
        <end position="507"/>
    </location>
</feature>
<dbReference type="Gene3D" id="2.40.50.140">
    <property type="entry name" value="Nucleic acid-binding proteins"/>
    <property type="match status" value="3"/>
</dbReference>
<reference evidence="2" key="1">
    <citation type="submission" date="2022-07" db="EMBL/GenBank/DDBJ databases">
        <authorList>
            <person name="Macas J."/>
            <person name="Novak P."/>
            <person name="Neumann P."/>
        </authorList>
    </citation>
    <scope>NUCLEOTIDE SEQUENCE</scope>
</reference>
<feature type="compositionally biased region" description="Basic and acidic residues" evidence="1">
    <location>
        <begin position="498"/>
        <end position="507"/>
    </location>
</feature>
<sequence>MQVLHECLLELQCVPLDVIFWEDMAAELLIVDIKPETQNWTCRLTVVEKQNIRSAKTSPMKFLPLVLADSAGNRVQATAFAGDISGIDARLQLYSTYLISGAYVKPLTDLRFCVDQNYQYVWSFTRRTFIQDVAPEEGVDFRQIAESTVKPFRGIFDCYLAAESLSLMAVIVAKLPRAFIVTGDVHKVAWDVVLINEELTLVPMTIWEEFVNQHGAAIDTFLQSGDCPVLFVTRVVANIYQGLSLSTRYDSHMELNPVGDRALVLKKWAKDNNAKIKQLLIEKQYEHALENIACPLSQPQTLLASLETNLNKVPVVWVCGRVNLSDTSAEPYYIGCDYCNRRVYAPEGSTFQCMFCGQKQGRTVKRFILNATLTDGATTIPVTFFTNDVLKLYEYICMDPEKTCDLTALDAQLQNMTILAGVKRTKINEEGLRGNPFSVVCVSQEKTPIPTALPAGLASTSSNDAHIAPTKRKLAFPTKTSANIPSPLVAAGEGDASDDLRSSKRKT</sequence>
<proteinExistence type="predicted"/>
<dbReference type="SUPFAM" id="SSF50249">
    <property type="entry name" value="Nucleic acid-binding proteins"/>
    <property type="match status" value="3"/>
</dbReference>
<keyword evidence="3" id="KW-1185">Reference proteome</keyword>
<dbReference type="Proteomes" id="UP001152523">
    <property type="component" value="Unassembled WGS sequence"/>
</dbReference>
<dbReference type="InterPro" id="IPR012340">
    <property type="entry name" value="NA-bd_OB-fold"/>
</dbReference>
<organism evidence="2 3">
    <name type="scientific">Cuscuta epithymum</name>
    <dbReference type="NCBI Taxonomy" id="186058"/>
    <lineage>
        <taxon>Eukaryota</taxon>
        <taxon>Viridiplantae</taxon>
        <taxon>Streptophyta</taxon>
        <taxon>Embryophyta</taxon>
        <taxon>Tracheophyta</taxon>
        <taxon>Spermatophyta</taxon>
        <taxon>Magnoliopsida</taxon>
        <taxon>eudicotyledons</taxon>
        <taxon>Gunneridae</taxon>
        <taxon>Pentapetalae</taxon>
        <taxon>asterids</taxon>
        <taxon>lamiids</taxon>
        <taxon>Solanales</taxon>
        <taxon>Convolvulaceae</taxon>
        <taxon>Cuscuteae</taxon>
        <taxon>Cuscuta</taxon>
        <taxon>Cuscuta subgen. Cuscuta</taxon>
    </lineage>
</organism>
<gene>
    <name evidence="2" type="ORF">CEPIT_LOCUS29882</name>
</gene>
<evidence type="ECO:0008006" key="4">
    <source>
        <dbReference type="Google" id="ProtNLM"/>
    </source>
</evidence>
<evidence type="ECO:0000313" key="2">
    <source>
        <dbReference type="EMBL" id="CAH9129477.1"/>
    </source>
</evidence>
<evidence type="ECO:0000256" key="1">
    <source>
        <dbReference type="SAM" id="MobiDB-lite"/>
    </source>
</evidence>
<dbReference type="EMBL" id="CAMAPF010000955">
    <property type="protein sequence ID" value="CAH9129477.1"/>
    <property type="molecule type" value="Genomic_DNA"/>
</dbReference>
<evidence type="ECO:0000313" key="3">
    <source>
        <dbReference type="Proteomes" id="UP001152523"/>
    </source>
</evidence>
<accession>A0AAV0F1T4</accession>
<name>A0AAV0F1T4_9ASTE</name>
<dbReference type="AlphaFoldDB" id="A0AAV0F1T4"/>